<dbReference type="PANTHER" id="PTHR43194:SF2">
    <property type="entry name" value="PEROXISOMAL MEMBRANE PROTEIN LPX1"/>
    <property type="match status" value="1"/>
</dbReference>
<dbReference type="InterPro" id="IPR000073">
    <property type="entry name" value="AB_hydrolase_1"/>
</dbReference>
<dbReference type="PRINTS" id="PR00111">
    <property type="entry name" value="ABHYDROLASE"/>
</dbReference>
<dbReference type="EMBL" id="JARULN010000006">
    <property type="protein sequence ID" value="MDG5754118.1"/>
    <property type="molecule type" value="Genomic_DNA"/>
</dbReference>
<feature type="domain" description="AB hydrolase-1" evidence="1">
    <location>
        <begin position="16"/>
        <end position="247"/>
    </location>
</feature>
<evidence type="ECO:0000313" key="3">
    <source>
        <dbReference type="Proteomes" id="UP001218246"/>
    </source>
</evidence>
<gene>
    <name evidence="2" type="ORF">P6P90_09040</name>
</gene>
<dbReference type="RefSeq" id="WP_124564704.1">
    <property type="nucleotide sequence ID" value="NZ_JARRRY010000005.1"/>
</dbReference>
<dbReference type="InterPro" id="IPR000639">
    <property type="entry name" value="Epox_hydrolase-like"/>
</dbReference>
<keyword evidence="3" id="KW-1185">Reference proteome</keyword>
<protein>
    <submittedName>
        <fullName evidence="2">Alpha/beta hydrolase</fullName>
    </submittedName>
</protein>
<dbReference type="PANTHER" id="PTHR43194">
    <property type="entry name" value="HYDROLASE ALPHA/BETA FOLD FAMILY"/>
    <property type="match status" value="1"/>
</dbReference>
<name>A0ABT6H5K4_9BACI</name>
<dbReference type="Pfam" id="PF12697">
    <property type="entry name" value="Abhydrolase_6"/>
    <property type="match status" value="1"/>
</dbReference>
<dbReference type="Gene3D" id="3.40.50.1820">
    <property type="entry name" value="alpha/beta hydrolase"/>
    <property type="match status" value="1"/>
</dbReference>
<dbReference type="PRINTS" id="PR00412">
    <property type="entry name" value="EPOXHYDRLASE"/>
</dbReference>
<comment type="caution">
    <text evidence="2">The sequence shown here is derived from an EMBL/GenBank/DDBJ whole genome shotgun (WGS) entry which is preliminary data.</text>
</comment>
<reference evidence="2 3" key="1">
    <citation type="submission" date="2023-04" db="EMBL/GenBank/DDBJ databases">
        <title>Ectobacillus antri isolated from activated sludge.</title>
        <authorList>
            <person name="Yan P."/>
            <person name="Liu X."/>
        </authorList>
    </citation>
    <scope>NUCLEOTIDE SEQUENCE [LARGE SCALE GENOMIC DNA]</scope>
    <source>
        <strain evidence="2 3">C18H</strain>
    </source>
</reference>
<proteinExistence type="predicted"/>
<evidence type="ECO:0000259" key="1">
    <source>
        <dbReference type="Pfam" id="PF12697"/>
    </source>
</evidence>
<dbReference type="Proteomes" id="UP001218246">
    <property type="component" value="Unassembled WGS sequence"/>
</dbReference>
<organism evidence="2 3">
    <name type="scientific">Ectobacillus antri</name>
    <dbReference type="NCBI Taxonomy" id="2486280"/>
    <lineage>
        <taxon>Bacteria</taxon>
        <taxon>Bacillati</taxon>
        <taxon>Bacillota</taxon>
        <taxon>Bacilli</taxon>
        <taxon>Bacillales</taxon>
        <taxon>Bacillaceae</taxon>
        <taxon>Ectobacillus</taxon>
    </lineage>
</organism>
<evidence type="ECO:0000313" key="2">
    <source>
        <dbReference type="EMBL" id="MDG5754118.1"/>
    </source>
</evidence>
<dbReference type="InterPro" id="IPR050228">
    <property type="entry name" value="Carboxylesterase_BioH"/>
</dbReference>
<dbReference type="InterPro" id="IPR029058">
    <property type="entry name" value="AB_hydrolase_fold"/>
</dbReference>
<dbReference type="GO" id="GO:0016787">
    <property type="term" value="F:hydrolase activity"/>
    <property type="evidence" value="ECO:0007669"/>
    <property type="project" value="UniProtKB-KW"/>
</dbReference>
<dbReference type="SUPFAM" id="SSF53474">
    <property type="entry name" value="alpha/beta-Hydrolases"/>
    <property type="match status" value="1"/>
</dbReference>
<accession>A0ABT6H5K4</accession>
<sequence>MLYYRTYTTEQHSPWVVFIHGAGGSSSIWYKQVKEFKKYFNVLLIDLRGHGKSQKGSWKKGDTFVQVADEVIQVLNHLHIKSAHFVGISLGTIVIQTMAHKYPERIRSMVLGGAVVTLNFRTSFLLSVGHVGKYIIPYMWLYRLFAWIIMPKRSHTESRHAFVRQAAKMCQKEFIRWFSLTKAVQPFLKKLQTDFFGIPTLFVMGEEDYLFRAPVKALVQRQQDVSLVCIEGAGHVCNIDQPDRFNEISLRFIQQPKQWKRAQ</sequence>
<keyword evidence="2" id="KW-0378">Hydrolase</keyword>